<organism evidence="2 3">
    <name type="scientific">Candidatus Falkowbacteria bacterium CG10_big_fil_rev_8_21_14_0_10_39_9</name>
    <dbReference type="NCBI Taxonomy" id="1974566"/>
    <lineage>
        <taxon>Bacteria</taxon>
        <taxon>Candidatus Falkowiibacteriota</taxon>
    </lineage>
</organism>
<sequence>MSNQTTRADKKNQVPPRLAIFNFLPYNNKHMKYFFALGNHPSLSAAEILAFFPQNTGKMAQNGIFLLESDDKINAQKTIKALGGTIKIGAILFDAKNNEIPKACLDLALESAPSFSGKFHFGFSNYANAPIDIRKLGMTIKTVLKENGHSCRWVMSKEQVLSSVIVEQNYLLDKGLEIVFIRDTDGKLMIGQTLAVQPFKELSFRDYGRPTRDDESGMLPPKLAQIMINLSQNGQKELILDPFCGSGTILSEALLMGYKSVAGTDISPRAISDTNENVEWIKQKFNISDVKVDTKVISATEIDKYMKPKSVAAIVTEPYLGPQRGPHEVRKTITELEALYGQALKAFTKIIKPHARVVMVWPVFSTTEQGQRKFIYINPQYPDWKIIEEGNTQRKTWLYGREGQRVWREIVALKLK</sequence>
<dbReference type="EMBL" id="PFAQ01000044">
    <property type="protein sequence ID" value="PIT94538.1"/>
    <property type="molecule type" value="Genomic_DNA"/>
</dbReference>
<dbReference type="Gene3D" id="3.40.50.150">
    <property type="entry name" value="Vaccinia Virus protein VP39"/>
    <property type="match status" value="1"/>
</dbReference>
<dbReference type="CDD" id="cd02440">
    <property type="entry name" value="AdoMet_MTases"/>
    <property type="match status" value="1"/>
</dbReference>
<protein>
    <recommendedName>
        <fullName evidence="1">Ribosomal RNA large subunit methyltransferase K/L-like methyltransferase domain-containing protein</fullName>
    </recommendedName>
</protein>
<feature type="domain" description="Ribosomal RNA large subunit methyltransferase K/L-like methyltransferase" evidence="1">
    <location>
        <begin position="213"/>
        <end position="361"/>
    </location>
</feature>
<evidence type="ECO:0000313" key="2">
    <source>
        <dbReference type="EMBL" id="PIT94538.1"/>
    </source>
</evidence>
<evidence type="ECO:0000313" key="3">
    <source>
        <dbReference type="Proteomes" id="UP000228900"/>
    </source>
</evidence>
<dbReference type="Proteomes" id="UP000228900">
    <property type="component" value="Unassembled WGS sequence"/>
</dbReference>
<dbReference type="GO" id="GO:0016423">
    <property type="term" value="F:tRNA (guanine) methyltransferase activity"/>
    <property type="evidence" value="ECO:0007669"/>
    <property type="project" value="TreeGrafter"/>
</dbReference>
<accession>A0A2M6WP10</accession>
<dbReference type="PANTHER" id="PTHR14911">
    <property type="entry name" value="THUMP DOMAIN-CONTAINING"/>
    <property type="match status" value="1"/>
</dbReference>
<name>A0A2M6WP10_9BACT</name>
<dbReference type="Pfam" id="PF01170">
    <property type="entry name" value="UPF0020"/>
    <property type="match status" value="1"/>
</dbReference>
<dbReference type="AlphaFoldDB" id="A0A2M6WP10"/>
<dbReference type="PANTHER" id="PTHR14911:SF13">
    <property type="entry name" value="TRNA (GUANINE(6)-N2)-METHYLTRANSFERASE THUMP3"/>
    <property type="match status" value="1"/>
</dbReference>
<evidence type="ECO:0000259" key="1">
    <source>
        <dbReference type="Pfam" id="PF01170"/>
    </source>
</evidence>
<dbReference type="InterPro" id="IPR000241">
    <property type="entry name" value="RlmKL-like_Mtase"/>
</dbReference>
<dbReference type="SUPFAM" id="SSF53335">
    <property type="entry name" value="S-adenosyl-L-methionine-dependent methyltransferases"/>
    <property type="match status" value="1"/>
</dbReference>
<comment type="caution">
    <text evidence="2">The sequence shown here is derived from an EMBL/GenBank/DDBJ whole genome shotgun (WGS) entry which is preliminary data.</text>
</comment>
<proteinExistence type="predicted"/>
<dbReference type="GO" id="GO:0030488">
    <property type="term" value="P:tRNA methylation"/>
    <property type="evidence" value="ECO:0007669"/>
    <property type="project" value="TreeGrafter"/>
</dbReference>
<dbReference type="InterPro" id="IPR029063">
    <property type="entry name" value="SAM-dependent_MTases_sf"/>
</dbReference>
<reference evidence="3" key="1">
    <citation type="submission" date="2017-09" db="EMBL/GenBank/DDBJ databases">
        <title>Depth-based differentiation of microbial function through sediment-hosted aquifers and enrichment of novel symbionts in the deep terrestrial subsurface.</title>
        <authorList>
            <person name="Probst A.J."/>
            <person name="Ladd B."/>
            <person name="Jarett J.K."/>
            <person name="Geller-Mcgrath D.E."/>
            <person name="Sieber C.M.K."/>
            <person name="Emerson J.B."/>
            <person name="Anantharaman K."/>
            <person name="Thomas B.C."/>
            <person name="Malmstrom R."/>
            <person name="Stieglmeier M."/>
            <person name="Klingl A."/>
            <person name="Woyke T."/>
            <person name="Ryan C.M."/>
            <person name="Banfield J.F."/>
        </authorList>
    </citation>
    <scope>NUCLEOTIDE SEQUENCE [LARGE SCALE GENOMIC DNA]</scope>
</reference>
<gene>
    <name evidence="2" type="ORF">COT98_03030</name>
</gene>